<gene>
    <name evidence="1" type="ORF">ACFPOF_06570</name>
</gene>
<keyword evidence="2" id="KW-1185">Reference proteome</keyword>
<dbReference type="Proteomes" id="UP001596113">
    <property type="component" value="Unassembled WGS sequence"/>
</dbReference>
<evidence type="ECO:0000313" key="1">
    <source>
        <dbReference type="EMBL" id="MFC5402397.1"/>
    </source>
</evidence>
<name>A0ABW0HTN3_9BACL</name>
<organism evidence="1 2">
    <name type="scientific">Cohnella soli</name>
    <dbReference type="NCBI Taxonomy" id="425005"/>
    <lineage>
        <taxon>Bacteria</taxon>
        <taxon>Bacillati</taxon>
        <taxon>Bacillota</taxon>
        <taxon>Bacilli</taxon>
        <taxon>Bacillales</taxon>
        <taxon>Paenibacillaceae</taxon>
        <taxon>Cohnella</taxon>
    </lineage>
</organism>
<protein>
    <recommendedName>
        <fullName evidence="3">Polymerase beta nucleotidyltransferase domain-containing protein</fullName>
    </recommendedName>
</protein>
<evidence type="ECO:0008006" key="3">
    <source>
        <dbReference type="Google" id="ProtNLM"/>
    </source>
</evidence>
<comment type="caution">
    <text evidence="1">The sequence shown here is derived from an EMBL/GenBank/DDBJ whole genome shotgun (WGS) entry which is preliminary data.</text>
</comment>
<accession>A0ABW0HTN3</accession>
<sequence>MRIAKDDQVAGYPAIKIRNYLRPITDIYIGAMGSVENVEDELGISNSDARALVKQLLAEGYIEIAHMNGLFKLTAKGKRFSLATARKPIKKKTADNLLSDFIKRVEHANSQGTFAYTIEKVIVFGSYLDDEVNRINDLDIAVDLVHKGNSVEDRLRIDQERIISAIKNKRIFSSSLEQLTWPYIEVVRHLKNGSRSISLHTTDDRIFAMPQTRSRTIYVRT</sequence>
<dbReference type="EMBL" id="JBHSMI010000012">
    <property type="protein sequence ID" value="MFC5402397.1"/>
    <property type="molecule type" value="Genomic_DNA"/>
</dbReference>
<dbReference type="Gene3D" id="3.30.460.10">
    <property type="entry name" value="Beta Polymerase, domain 2"/>
    <property type="match status" value="1"/>
</dbReference>
<reference evidence="2" key="1">
    <citation type="journal article" date="2019" name="Int. J. Syst. Evol. Microbiol.">
        <title>The Global Catalogue of Microorganisms (GCM) 10K type strain sequencing project: providing services to taxonomists for standard genome sequencing and annotation.</title>
        <authorList>
            <consortium name="The Broad Institute Genomics Platform"/>
            <consortium name="The Broad Institute Genome Sequencing Center for Infectious Disease"/>
            <person name="Wu L."/>
            <person name="Ma J."/>
        </authorList>
    </citation>
    <scope>NUCLEOTIDE SEQUENCE [LARGE SCALE GENOMIC DNA]</scope>
    <source>
        <strain evidence="2">CGMCC 1.18575</strain>
    </source>
</reference>
<evidence type="ECO:0000313" key="2">
    <source>
        <dbReference type="Proteomes" id="UP001596113"/>
    </source>
</evidence>
<dbReference type="RefSeq" id="WP_378130810.1">
    <property type="nucleotide sequence ID" value="NZ_JBHSMI010000012.1"/>
</dbReference>
<proteinExistence type="predicted"/>
<dbReference type="InterPro" id="IPR043519">
    <property type="entry name" value="NT_sf"/>
</dbReference>